<accession>A0A2X0IFL8</accession>
<dbReference type="Proteomes" id="UP000248889">
    <property type="component" value="Unassembled WGS sequence"/>
</dbReference>
<evidence type="ECO:0000313" key="3">
    <source>
        <dbReference type="Proteomes" id="UP000248889"/>
    </source>
</evidence>
<feature type="chain" id="PRO_5015954403" description="YncE family protein" evidence="1">
    <location>
        <begin position="29"/>
        <end position="393"/>
    </location>
</feature>
<evidence type="ECO:0000256" key="1">
    <source>
        <dbReference type="SAM" id="SignalP"/>
    </source>
</evidence>
<dbReference type="EMBL" id="QKYN01000076">
    <property type="protein sequence ID" value="RAG83834.1"/>
    <property type="molecule type" value="Genomic_DNA"/>
</dbReference>
<evidence type="ECO:0008006" key="4">
    <source>
        <dbReference type="Google" id="ProtNLM"/>
    </source>
</evidence>
<keyword evidence="3" id="KW-1185">Reference proteome</keyword>
<dbReference type="OrthoDB" id="4025636at2"/>
<name>A0A2X0IFL8_9ACTN</name>
<dbReference type="InterPro" id="IPR011044">
    <property type="entry name" value="Quino_amine_DH_bsu"/>
</dbReference>
<protein>
    <recommendedName>
        <fullName evidence="4">YncE family protein</fullName>
    </recommendedName>
</protein>
<keyword evidence="1" id="KW-0732">Signal</keyword>
<dbReference type="SUPFAM" id="SSF50969">
    <property type="entry name" value="YVTN repeat-like/Quinoprotein amine dehydrogenase"/>
    <property type="match status" value="1"/>
</dbReference>
<evidence type="ECO:0000313" key="2">
    <source>
        <dbReference type="EMBL" id="RAG83834.1"/>
    </source>
</evidence>
<sequence length="393" mass="40274">MSLRTMRTAIGVAAAVAVTAVAVPVASAAVDTTPAAKPAPAKAHKPGAPALKLRLFAAAPAGYKNPDDLTRLGDTLYVAYQNNAGPDGSPAGSKSDVVGFDLRSGKVVRHWVFPGRVDGLTADPRHGRLLVTVNEDLNSTFYTITPKAKSATVVHYHYTPSPAQKGSDGVNGGTDAISVAADGTIYVAHSNPDVSLPGANNTAATFTLTLHGTTAKLTPLYGVNDTARVINRAKGAPATEKLGLTDPDSNRWIQGPRGGVLLQDAQADSKLVVVTGLKAKKPSLGVLNLVNAKVDPKAPATPQLDDIVLAGGKGVLFVVDSQAGKIYEAKTEGVRPGTLFASQPAPKAGDLPNVAALSVIDPRTGVVTPVNTGSVKLASPKGLLFVGPFGNES</sequence>
<gene>
    <name evidence="2" type="ORF">DN069_20110</name>
</gene>
<reference evidence="2 3" key="1">
    <citation type="submission" date="2018-06" db="EMBL/GenBank/DDBJ databases">
        <title>Streptacidiphilus pinicola sp. nov., isolated from pine grove soil.</title>
        <authorList>
            <person name="Roh S.G."/>
            <person name="Park S."/>
            <person name="Kim M.-K."/>
            <person name="Yun B.-R."/>
            <person name="Park J."/>
            <person name="Kim M.J."/>
            <person name="Kim Y.S."/>
            <person name="Kim S.B."/>
        </authorList>
    </citation>
    <scope>NUCLEOTIDE SEQUENCE [LARGE SCALE GENOMIC DNA]</scope>
    <source>
        <strain evidence="2 3">MMS16-CNU450</strain>
    </source>
</reference>
<comment type="caution">
    <text evidence="2">The sequence shown here is derived from an EMBL/GenBank/DDBJ whole genome shotgun (WGS) entry which is preliminary data.</text>
</comment>
<proteinExistence type="predicted"/>
<organism evidence="2 3">
    <name type="scientific">Streptacidiphilus pinicola</name>
    <dbReference type="NCBI Taxonomy" id="2219663"/>
    <lineage>
        <taxon>Bacteria</taxon>
        <taxon>Bacillati</taxon>
        <taxon>Actinomycetota</taxon>
        <taxon>Actinomycetes</taxon>
        <taxon>Kitasatosporales</taxon>
        <taxon>Streptomycetaceae</taxon>
        <taxon>Streptacidiphilus</taxon>
    </lineage>
</organism>
<dbReference type="AlphaFoldDB" id="A0A2X0IFL8"/>
<feature type="signal peptide" evidence="1">
    <location>
        <begin position="1"/>
        <end position="28"/>
    </location>
</feature>
<dbReference type="RefSeq" id="WP_111502747.1">
    <property type="nucleotide sequence ID" value="NZ_QKYN01000076.1"/>
</dbReference>